<accession>A0A2N6Q5Q4</accession>
<organism evidence="1 2">
    <name type="scientific">Hoylesella timonensis</name>
    <dbReference type="NCBI Taxonomy" id="386414"/>
    <lineage>
        <taxon>Bacteria</taxon>
        <taxon>Pseudomonadati</taxon>
        <taxon>Bacteroidota</taxon>
        <taxon>Bacteroidia</taxon>
        <taxon>Bacteroidales</taxon>
        <taxon>Prevotellaceae</taxon>
        <taxon>Hoylesella</taxon>
    </lineage>
</organism>
<comment type="caution">
    <text evidence="1">The sequence shown here is derived from an EMBL/GenBank/DDBJ whole genome shotgun (WGS) entry which is preliminary data.</text>
</comment>
<sequence>MKTYVNFWLLCLILLFLGTVETHAQRFYFKTLFNNFVYKYGKKQTQTTFEPTDKLYNHQWKLTVDGVLADASTDCLHVGTNDKKSQIICLATTTQFKDVDLVRVSTNIADKRRVYTVNMTLSSDKGNFSDTQNFKREIGNLNNDLSNFYITEGNINSGTLMVEMKAKKYEEEALYLYFIEVASVLSDQQKLQTQHIKSGEIYSYQVQRTFASDHWNTICLPFDVSQDALKEAMGKNCALREFNKKVDNNVLKFDNADAIEAGVPYLIKPAAKVENPIFSNVVYKKKAMPQTVQDETGQYAFVGTFDPVNLNVGGSDLFLLANGNLAKPKSEEVSEMYGMRAYFKINKQTSSSAKQITYSIDCGSETVNGIQSLHSHPSTRNQHIYNLQGVEVGADIRHLPAGVYVMGGKKIIKR</sequence>
<protein>
    <submittedName>
        <fullName evidence="1">Uncharacterized protein</fullName>
    </submittedName>
</protein>
<dbReference type="RefSeq" id="WP_102188321.1">
    <property type="nucleotide sequence ID" value="NZ_PNGI01000010.1"/>
</dbReference>
<gene>
    <name evidence="1" type="ORF">CJ232_05815</name>
</gene>
<dbReference type="EMBL" id="PNGI01000010">
    <property type="protein sequence ID" value="PMC10339.1"/>
    <property type="molecule type" value="Genomic_DNA"/>
</dbReference>
<name>A0A2N6Q5Q4_9BACT</name>
<reference evidence="1 2" key="1">
    <citation type="submission" date="2017-09" db="EMBL/GenBank/DDBJ databases">
        <title>Bacterial strain isolated from the female urinary microbiota.</title>
        <authorList>
            <person name="Thomas-White K."/>
            <person name="Kumar N."/>
            <person name="Forster S."/>
            <person name="Putonti C."/>
            <person name="Lawley T."/>
            <person name="Wolfe A.J."/>
        </authorList>
    </citation>
    <scope>NUCLEOTIDE SEQUENCE [LARGE SCALE GENOMIC DNA]</scope>
    <source>
        <strain evidence="1 2">UMB0818</strain>
    </source>
</reference>
<dbReference type="AlphaFoldDB" id="A0A2N6Q5Q4"/>
<proteinExistence type="predicted"/>
<evidence type="ECO:0000313" key="2">
    <source>
        <dbReference type="Proteomes" id="UP000235661"/>
    </source>
</evidence>
<evidence type="ECO:0000313" key="1">
    <source>
        <dbReference type="EMBL" id="PMC10339.1"/>
    </source>
</evidence>
<dbReference type="Proteomes" id="UP000235661">
    <property type="component" value="Unassembled WGS sequence"/>
</dbReference>